<sequence length="217" mass="24740">MPNFIRNLLVSRESSRILSAVRTSPVPLHRIQAFARPRGSLQNPAGDTGGIRENRRSHVKRQPRTPELERAISALFRASALLDPIRLTLWDRENLTVTQLRLLGHLAEQEGLSNAELAERLYVTRPSVSALLERLERGGFIRREVAPNDRRSICIWLEPRGRAVVESLREELRDYAAGLMESMSPAELVDFARAVERFVESGSERRRRDLQLEDADD</sequence>
<proteinExistence type="predicted"/>
<feature type="region of interest" description="Disordered" evidence="1">
    <location>
        <begin position="38"/>
        <end position="64"/>
    </location>
</feature>
<dbReference type="InterPro" id="IPR036388">
    <property type="entry name" value="WH-like_DNA-bd_sf"/>
</dbReference>
<dbReference type="EMBL" id="CP042829">
    <property type="protein sequence ID" value="QFG01970.1"/>
    <property type="molecule type" value="Genomic_DNA"/>
</dbReference>
<dbReference type="Pfam" id="PF12802">
    <property type="entry name" value="MarR_2"/>
    <property type="match status" value="1"/>
</dbReference>
<keyword evidence="4" id="KW-1185">Reference proteome</keyword>
<dbReference type="Gene3D" id="1.10.10.10">
    <property type="entry name" value="Winged helix-like DNA-binding domain superfamily/Winged helix DNA-binding domain"/>
    <property type="match status" value="1"/>
</dbReference>
<reference evidence="3 4" key="1">
    <citation type="submission" date="2019-10" db="EMBL/GenBank/DDBJ databases">
        <title>Thermopilla bonchosmolovskayae gen. nov., sp. nov., a moderately thermophilic Chloroflexi bacterium from a Chukotka hot spring (Arctic, Russia), representing a novel classis Thermopillaia, which include previously uncultivated lineage OLB14.</title>
        <authorList>
            <person name="Kochetkova T.V."/>
            <person name="Zayulina K.S."/>
            <person name="Zhigarkov V.S."/>
            <person name="Minaev N.V."/>
            <person name="Novikov A."/>
            <person name="Toshchakov S.V."/>
            <person name="Elcheninov A.G."/>
            <person name="Kublanov I.V."/>
        </authorList>
    </citation>
    <scope>NUCLEOTIDE SEQUENCE [LARGE SCALE GENOMIC DNA]</scope>
    <source>
        <strain evidence="3 4">3753O</strain>
    </source>
</reference>
<organism evidence="3 4">
    <name type="scientific">Tepidiforma bonchosmolovskayae</name>
    <dbReference type="NCBI Taxonomy" id="2601677"/>
    <lineage>
        <taxon>Bacteria</taxon>
        <taxon>Bacillati</taxon>
        <taxon>Chloroflexota</taxon>
        <taxon>Tepidiformia</taxon>
        <taxon>Tepidiformales</taxon>
        <taxon>Tepidiformaceae</taxon>
        <taxon>Tepidiforma</taxon>
    </lineage>
</organism>
<feature type="domain" description="HTH marR-type" evidence="2">
    <location>
        <begin position="65"/>
        <end position="200"/>
    </location>
</feature>
<evidence type="ECO:0000259" key="2">
    <source>
        <dbReference type="PROSITE" id="PS50995"/>
    </source>
</evidence>
<dbReference type="InterPro" id="IPR036390">
    <property type="entry name" value="WH_DNA-bd_sf"/>
</dbReference>
<evidence type="ECO:0000256" key="1">
    <source>
        <dbReference type="SAM" id="MobiDB-lite"/>
    </source>
</evidence>
<dbReference type="SUPFAM" id="SSF46785">
    <property type="entry name" value="Winged helix' DNA-binding domain"/>
    <property type="match status" value="1"/>
</dbReference>
<protein>
    <submittedName>
        <fullName evidence="3">MarR family transcriptional regulator</fullName>
    </submittedName>
</protein>
<evidence type="ECO:0000313" key="3">
    <source>
        <dbReference type="EMBL" id="QFG01970.1"/>
    </source>
</evidence>
<accession>A0ABX6BYD9</accession>
<dbReference type="Proteomes" id="UP000326331">
    <property type="component" value="Chromosome"/>
</dbReference>
<dbReference type="InterPro" id="IPR039422">
    <property type="entry name" value="MarR/SlyA-like"/>
</dbReference>
<dbReference type="PANTHER" id="PTHR33164">
    <property type="entry name" value="TRANSCRIPTIONAL REGULATOR, MARR FAMILY"/>
    <property type="match status" value="1"/>
</dbReference>
<name>A0ABX6BYD9_9CHLR</name>
<dbReference type="PRINTS" id="PR00598">
    <property type="entry name" value="HTHMARR"/>
</dbReference>
<dbReference type="InterPro" id="IPR000835">
    <property type="entry name" value="HTH_MarR-typ"/>
</dbReference>
<evidence type="ECO:0000313" key="4">
    <source>
        <dbReference type="Proteomes" id="UP000326331"/>
    </source>
</evidence>
<dbReference type="SMART" id="SM00347">
    <property type="entry name" value="HTH_MARR"/>
    <property type="match status" value="1"/>
</dbReference>
<gene>
    <name evidence="3" type="ORF">Tbon_01165</name>
</gene>
<dbReference type="PANTHER" id="PTHR33164:SF43">
    <property type="entry name" value="HTH-TYPE TRANSCRIPTIONAL REPRESSOR YETL"/>
    <property type="match status" value="1"/>
</dbReference>
<dbReference type="PROSITE" id="PS50995">
    <property type="entry name" value="HTH_MARR_2"/>
    <property type="match status" value="1"/>
</dbReference>